<keyword evidence="2" id="KW-1185">Reference proteome</keyword>
<accession>A0ACC1M883</accession>
<comment type="caution">
    <text evidence="1">The sequence shown here is derived from an EMBL/GenBank/DDBJ whole genome shotgun (WGS) entry which is preliminary data.</text>
</comment>
<name>A0ACC1M883_9FUNG</name>
<dbReference type="Proteomes" id="UP001139981">
    <property type="component" value="Unassembled WGS sequence"/>
</dbReference>
<protein>
    <submittedName>
        <fullName evidence="1">Uncharacterized protein</fullName>
    </submittedName>
</protein>
<proteinExistence type="predicted"/>
<evidence type="ECO:0000313" key="1">
    <source>
        <dbReference type="EMBL" id="KAJ2900013.1"/>
    </source>
</evidence>
<organism evidence="1 2">
    <name type="scientific">Coemansia aciculifera</name>
    <dbReference type="NCBI Taxonomy" id="417176"/>
    <lineage>
        <taxon>Eukaryota</taxon>
        <taxon>Fungi</taxon>
        <taxon>Fungi incertae sedis</taxon>
        <taxon>Zoopagomycota</taxon>
        <taxon>Kickxellomycotina</taxon>
        <taxon>Kickxellomycetes</taxon>
        <taxon>Kickxellales</taxon>
        <taxon>Kickxellaceae</taxon>
        <taxon>Coemansia</taxon>
    </lineage>
</organism>
<gene>
    <name evidence="1" type="ORF">IWW38_000721</name>
</gene>
<dbReference type="EMBL" id="JANBVB010000013">
    <property type="protein sequence ID" value="KAJ2900013.1"/>
    <property type="molecule type" value="Genomic_DNA"/>
</dbReference>
<reference evidence="1" key="1">
    <citation type="submission" date="2022-07" db="EMBL/GenBank/DDBJ databases">
        <title>Phylogenomic reconstructions and comparative analyses of Kickxellomycotina fungi.</title>
        <authorList>
            <person name="Reynolds N.K."/>
            <person name="Stajich J.E."/>
            <person name="Barry K."/>
            <person name="Grigoriev I.V."/>
            <person name="Crous P."/>
            <person name="Smith M.E."/>
        </authorList>
    </citation>
    <scope>NUCLEOTIDE SEQUENCE</scope>
    <source>
        <strain evidence="1">CBS 190363</strain>
    </source>
</reference>
<sequence>MASSGQLSDILRDHQAGQAEQKRASEQLRKDAVRDIAGLCDSATSSLSSQLTRVLENQREIESLSRDCAHLVQTHARSTAKWTKLVDQFNTALKELGDVSNWAHVIERDMLDVAATLELVHASLNPNSSAKP</sequence>
<evidence type="ECO:0000313" key="2">
    <source>
        <dbReference type="Proteomes" id="UP001139981"/>
    </source>
</evidence>